<dbReference type="Proteomes" id="UP000192721">
    <property type="component" value="Unassembled WGS sequence"/>
</dbReference>
<sequence>MTAKTRQQGFSLLVALIFLTVLAMLGFGAVRSALMEEKLGGNNRERAIAFMAAEVAMRQAETYIATADNLPASGTTASGTVAVPNSAASATFTISYVSTSGGRDYYLLRATGYGGRKTLLNTTQTQLESVVWVEQ</sequence>
<comment type="caution">
    <text evidence="2">The sequence shown here is derived from an EMBL/GenBank/DDBJ whole genome shotgun (WGS) entry which is preliminary data.</text>
</comment>
<dbReference type="Pfam" id="PF14341">
    <property type="entry name" value="PilX_N"/>
    <property type="match status" value="1"/>
</dbReference>
<evidence type="ECO:0000313" key="2">
    <source>
        <dbReference type="EMBL" id="OQS41414.1"/>
    </source>
</evidence>
<accession>A0A1W0D349</accession>
<evidence type="ECO:0000313" key="3">
    <source>
        <dbReference type="Proteomes" id="UP000192721"/>
    </source>
</evidence>
<dbReference type="AlphaFoldDB" id="A0A1W0D349"/>
<dbReference type="RefSeq" id="WP_081555249.1">
    <property type="nucleotide sequence ID" value="NZ_JBBIGS010000090.1"/>
</dbReference>
<feature type="domain" description="Type 4 fimbrial biogenesis protein PilX N-terminal" evidence="1">
    <location>
        <begin position="8"/>
        <end position="58"/>
    </location>
</feature>
<evidence type="ECO:0000259" key="1">
    <source>
        <dbReference type="Pfam" id="PF14341"/>
    </source>
</evidence>
<name>A0A1W0D349_9NEIS</name>
<dbReference type="InterPro" id="IPR025746">
    <property type="entry name" value="PilX_N_dom"/>
</dbReference>
<dbReference type="EMBL" id="MUKV01000008">
    <property type="protein sequence ID" value="OQS41414.1"/>
    <property type="molecule type" value="Genomic_DNA"/>
</dbReference>
<gene>
    <name evidence="2" type="ORF">B0T45_09035</name>
</gene>
<reference evidence="2 3" key="1">
    <citation type="submission" date="2017-02" db="EMBL/GenBank/DDBJ databases">
        <title>Chromobacterium haemolyticum H5244.</title>
        <authorList>
            <person name="Gulvik C.A."/>
        </authorList>
    </citation>
    <scope>NUCLEOTIDE SEQUENCE [LARGE SCALE GENOMIC DNA]</scope>
    <source>
        <strain evidence="2 3">H5244</strain>
    </source>
</reference>
<organism evidence="2 3">
    <name type="scientific">Chromobacterium haemolyticum</name>
    <dbReference type="NCBI Taxonomy" id="394935"/>
    <lineage>
        <taxon>Bacteria</taxon>
        <taxon>Pseudomonadati</taxon>
        <taxon>Pseudomonadota</taxon>
        <taxon>Betaproteobacteria</taxon>
        <taxon>Neisseriales</taxon>
        <taxon>Chromobacteriaceae</taxon>
        <taxon>Chromobacterium</taxon>
    </lineage>
</organism>
<proteinExistence type="predicted"/>
<protein>
    <recommendedName>
        <fullName evidence="1">Type 4 fimbrial biogenesis protein PilX N-terminal domain-containing protein</fullName>
    </recommendedName>
</protein>